<dbReference type="SUPFAM" id="SSF52540">
    <property type="entry name" value="P-loop containing nucleoside triphosphate hydrolases"/>
    <property type="match status" value="1"/>
</dbReference>
<dbReference type="HOGENOM" id="CLU_013446_4_0_9"/>
<dbReference type="NCBIfam" id="TIGR01420">
    <property type="entry name" value="pilT_fam"/>
    <property type="match status" value="1"/>
</dbReference>
<dbReference type="InterPro" id="IPR006321">
    <property type="entry name" value="PilT/PilU"/>
</dbReference>
<dbReference type="PANTHER" id="PTHR30486">
    <property type="entry name" value="TWITCHING MOTILITY PROTEIN PILT"/>
    <property type="match status" value="1"/>
</dbReference>
<dbReference type="Gene3D" id="3.40.50.300">
    <property type="entry name" value="P-loop containing nucleotide triphosphate hydrolases"/>
    <property type="match status" value="1"/>
</dbReference>
<dbReference type="InterPro" id="IPR050921">
    <property type="entry name" value="T4SS_GSP_E_ATPase"/>
</dbReference>
<name>B6G0J4_PEPHT</name>
<dbReference type="CDD" id="cd01131">
    <property type="entry name" value="PilT"/>
    <property type="match status" value="1"/>
</dbReference>
<evidence type="ECO:0000313" key="3">
    <source>
        <dbReference type="EMBL" id="EEA84690.1"/>
    </source>
</evidence>
<dbReference type="GO" id="GO:0016887">
    <property type="term" value="F:ATP hydrolysis activity"/>
    <property type="evidence" value="ECO:0007669"/>
    <property type="project" value="InterPro"/>
</dbReference>
<proteinExistence type="inferred from homology"/>
<dbReference type="Proteomes" id="UP000003178">
    <property type="component" value="Unassembled WGS sequence"/>
</dbReference>
<dbReference type="STRING" id="500633.CLOHIR_01650"/>
<evidence type="ECO:0000256" key="1">
    <source>
        <dbReference type="ARBA" id="ARBA00006611"/>
    </source>
</evidence>
<dbReference type="Gene3D" id="3.30.450.90">
    <property type="match status" value="1"/>
</dbReference>
<gene>
    <name evidence="3" type="ORF">CLOHIR_01650</name>
</gene>
<dbReference type="SMART" id="SM00382">
    <property type="entry name" value="AAA"/>
    <property type="match status" value="1"/>
</dbReference>
<reference evidence="3 4" key="2">
    <citation type="submission" date="2008-10" db="EMBL/GenBank/DDBJ databases">
        <title>Draft genome sequence of Clostridium hiranonis (DSM 13275).</title>
        <authorList>
            <person name="Sudarsanam P."/>
            <person name="Ley R."/>
            <person name="Guruge J."/>
            <person name="Turnbaugh P.J."/>
            <person name="Mahowald M."/>
            <person name="Liep D."/>
            <person name="Gordon J."/>
        </authorList>
    </citation>
    <scope>NUCLEOTIDE SEQUENCE [LARGE SCALE GENOMIC DNA]</scope>
    <source>
        <strain evidence="3 4">DSM 13275</strain>
    </source>
</reference>
<dbReference type="AlphaFoldDB" id="B6G0J4"/>
<dbReference type="eggNOG" id="COG2805">
    <property type="taxonomic scope" value="Bacteria"/>
</dbReference>
<dbReference type="EMBL" id="ABWP01000066">
    <property type="protein sequence ID" value="EEA84690.1"/>
    <property type="molecule type" value="Genomic_DNA"/>
</dbReference>
<dbReference type="GO" id="GO:0005524">
    <property type="term" value="F:ATP binding"/>
    <property type="evidence" value="ECO:0007669"/>
    <property type="project" value="InterPro"/>
</dbReference>
<sequence length="402" mass="46180">MIFLNIKEVILNAKRFEASDIHIICNDYITLRIDGELTKYSSKVVNSDICRKFCDDLIGSEETKFRKRYEKYIDEECGEVDFSRDFDFVDLENEIENNDTKNNKIMENDINRYIKENVKEFSFYNVELNKDELNKEDKISFRIRVNIYRRNGGDCISIRLIPGYVKTAKELNIPDIVCSSGDLKSGIILITGATGSGKSTTLAAIIDRINKTSKKHIITLEEPIEYLHKSDKSIISQRECGKDTVDFLDGLKSSLRQDPDVIMIGEIRDKKTVETALSASETGHLVLSTVHTSKASEAIDRIVNLFEAERHKEIRGLLANQLRYVFSQRLVKANNGRRAIFEIMKNTNSIAAMIREGKDESIDDMIKTGKKYGMQMFEDQIETLYRDGIISEEIYLDEIKNR</sequence>
<protein>
    <submittedName>
        <fullName evidence="3">Twitching motility protein</fullName>
    </submittedName>
</protein>
<evidence type="ECO:0000313" key="4">
    <source>
        <dbReference type="Proteomes" id="UP000003178"/>
    </source>
</evidence>
<organism evidence="3 4">
    <name type="scientific">Peptacetobacter hiranonis (strain DSM 13275 / JCM 10541 / KCTC 15199 / TO-931)</name>
    <name type="common">Clostridium hiranonis</name>
    <dbReference type="NCBI Taxonomy" id="500633"/>
    <lineage>
        <taxon>Bacteria</taxon>
        <taxon>Bacillati</taxon>
        <taxon>Bacillota</taxon>
        <taxon>Clostridia</taxon>
        <taxon>Peptostreptococcales</taxon>
        <taxon>Peptostreptococcaceae</taxon>
        <taxon>Peptacetobacter</taxon>
    </lineage>
</organism>
<accession>B6G0J4</accession>
<dbReference type="InterPro" id="IPR001482">
    <property type="entry name" value="T2SS/T4SS_dom"/>
</dbReference>
<dbReference type="PROSITE" id="PS00662">
    <property type="entry name" value="T2SP_E"/>
    <property type="match status" value="1"/>
</dbReference>
<dbReference type="OrthoDB" id="9808272at2"/>
<dbReference type="InterPro" id="IPR003593">
    <property type="entry name" value="AAA+_ATPase"/>
</dbReference>
<comment type="caution">
    <text evidence="3">The sequence shown here is derived from an EMBL/GenBank/DDBJ whole genome shotgun (WGS) entry which is preliminary data.</text>
</comment>
<feature type="domain" description="Bacterial type II secretion system protein E" evidence="2">
    <location>
        <begin position="255"/>
        <end position="269"/>
    </location>
</feature>
<evidence type="ECO:0000259" key="2">
    <source>
        <dbReference type="PROSITE" id="PS00662"/>
    </source>
</evidence>
<dbReference type="Pfam" id="PF00437">
    <property type="entry name" value="T2SSE"/>
    <property type="match status" value="1"/>
</dbReference>
<comment type="similarity">
    <text evidence="1">Belongs to the GSP E family.</text>
</comment>
<keyword evidence="4" id="KW-1185">Reference proteome</keyword>
<reference evidence="3 4" key="1">
    <citation type="submission" date="2008-09" db="EMBL/GenBank/DDBJ databases">
        <authorList>
            <person name="Fulton L."/>
            <person name="Clifton S."/>
            <person name="Fulton B."/>
            <person name="Xu J."/>
            <person name="Minx P."/>
            <person name="Pepin K.H."/>
            <person name="Johnson M."/>
            <person name="Thiruvilangam P."/>
            <person name="Bhonagiri V."/>
            <person name="Nash W.E."/>
            <person name="Mardis E.R."/>
            <person name="Wilson R.K."/>
        </authorList>
    </citation>
    <scope>NUCLEOTIDE SEQUENCE [LARGE SCALE GENOMIC DNA]</scope>
    <source>
        <strain evidence="3 4">DSM 13275</strain>
    </source>
</reference>
<dbReference type="InterPro" id="IPR027417">
    <property type="entry name" value="P-loop_NTPase"/>
</dbReference>